<gene>
    <name evidence="2" type="ORF">MitoLV_21</name>
</gene>
<reference evidence="2" key="1">
    <citation type="journal article" date="2020" name="Sci. Rep.">
        <title>Morphology, ultrastructure, genomics, and phylogeny of Euplotes vanleeuwenhoeki sp. nov. and its ultra-reduced endosymbiont 'Candidatus Pinguicoccus supinus' sp. nov.</title>
        <authorList>
            <person name="Serra V."/>
            <person name="Gammuto L."/>
            <person name="Nitla V."/>
            <person name="Castelli M."/>
            <person name="Lanzoni O."/>
            <person name="Sassera D."/>
            <person name="Bandi C."/>
            <person name="Sandeep B.V."/>
            <person name="Verni F."/>
            <person name="Modeo L."/>
            <person name="Petroni G."/>
        </authorList>
    </citation>
    <scope>NUCLEOTIDE SEQUENCE</scope>
    <source>
        <strain evidence="2">KKR18</strain>
    </source>
</reference>
<keyword evidence="2" id="KW-0496">Mitochondrion</keyword>
<feature type="transmembrane region" description="Helical" evidence="1">
    <location>
        <begin position="53"/>
        <end position="78"/>
    </location>
</feature>
<accession>A0A7T1FUY5</accession>
<keyword evidence="1" id="KW-1133">Transmembrane helix</keyword>
<proteinExistence type="predicted"/>
<dbReference type="EMBL" id="MK889230">
    <property type="protein sequence ID" value="QPM99249.1"/>
    <property type="molecule type" value="Genomic_DNA"/>
</dbReference>
<keyword evidence="1" id="KW-0472">Membrane</keyword>
<sequence>MCRFINLLLRYIIIYSGMLYLKLYPITLFEFLSTNWLLTYTLNFNKHYHFNSIFFYIGNVYHIFIVIFTIILFFNIIFAPIIRKFYL</sequence>
<name>A0A7T1FUY5_9SPIT</name>
<feature type="transmembrane region" description="Helical" evidence="1">
    <location>
        <begin position="12"/>
        <end position="33"/>
    </location>
</feature>
<dbReference type="AlphaFoldDB" id="A0A7T1FUY5"/>
<organism evidence="2">
    <name type="scientific">Euplotes vanleeuwenhoeki</name>
    <dbReference type="NCBI Taxonomy" id="2794224"/>
    <lineage>
        <taxon>Eukaryota</taxon>
        <taxon>Sar</taxon>
        <taxon>Alveolata</taxon>
        <taxon>Ciliophora</taxon>
        <taxon>Intramacronucleata</taxon>
        <taxon>Spirotrichea</taxon>
        <taxon>Hypotrichia</taxon>
        <taxon>Euplotida</taxon>
        <taxon>Euplotidae</taxon>
        <taxon>Euplotes</taxon>
    </lineage>
</organism>
<evidence type="ECO:0000313" key="2">
    <source>
        <dbReference type="EMBL" id="QPM99249.1"/>
    </source>
</evidence>
<geneLocation type="mitochondrion" evidence="2"/>
<evidence type="ECO:0000256" key="1">
    <source>
        <dbReference type="SAM" id="Phobius"/>
    </source>
</evidence>
<keyword evidence="1" id="KW-0812">Transmembrane</keyword>
<protein>
    <submittedName>
        <fullName evidence="2">Uncharacterized protein</fullName>
    </submittedName>
</protein>